<feature type="compositionally biased region" description="Acidic residues" evidence="1">
    <location>
        <begin position="200"/>
        <end position="216"/>
    </location>
</feature>
<gene>
    <name evidence="2" type="ORF">ISN45_Aa03g006310</name>
</gene>
<accession>A0A8T2AQD0</accession>
<evidence type="ECO:0000256" key="1">
    <source>
        <dbReference type="SAM" id="MobiDB-lite"/>
    </source>
</evidence>
<organism evidence="2 3">
    <name type="scientific">Arabidopsis thaliana x Arabidopsis arenosa</name>
    <dbReference type="NCBI Taxonomy" id="1240361"/>
    <lineage>
        <taxon>Eukaryota</taxon>
        <taxon>Viridiplantae</taxon>
        <taxon>Streptophyta</taxon>
        <taxon>Embryophyta</taxon>
        <taxon>Tracheophyta</taxon>
        <taxon>Spermatophyta</taxon>
        <taxon>Magnoliopsida</taxon>
        <taxon>eudicotyledons</taxon>
        <taxon>Gunneridae</taxon>
        <taxon>Pentapetalae</taxon>
        <taxon>rosids</taxon>
        <taxon>malvids</taxon>
        <taxon>Brassicales</taxon>
        <taxon>Brassicaceae</taxon>
        <taxon>Camelineae</taxon>
        <taxon>Arabidopsis</taxon>
    </lineage>
</organism>
<dbReference type="InterPro" id="IPR001611">
    <property type="entry name" value="Leu-rich_rpt"/>
</dbReference>
<dbReference type="Proteomes" id="UP000694240">
    <property type="component" value="Chromosome 8"/>
</dbReference>
<comment type="caution">
    <text evidence="2">The sequence shown here is derived from an EMBL/GenBank/DDBJ whole genome shotgun (WGS) entry which is preliminary data.</text>
</comment>
<name>A0A8T2AQD0_9BRAS</name>
<feature type="region of interest" description="Disordered" evidence="1">
    <location>
        <begin position="195"/>
        <end position="219"/>
    </location>
</feature>
<dbReference type="AlphaFoldDB" id="A0A8T2AQD0"/>
<dbReference type="PANTHER" id="PTHR46761">
    <property type="entry name" value="RAN GTPASE-ACTIVATING PROTEIN 1"/>
    <property type="match status" value="1"/>
</dbReference>
<reference evidence="2 3" key="1">
    <citation type="submission" date="2020-12" db="EMBL/GenBank/DDBJ databases">
        <title>Concerted genomic and epigenomic changes stabilize Arabidopsis allopolyploids.</title>
        <authorList>
            <person name="Chen Z."/>
        </authorList>
    </citation>
    <scope>NUCLEOTIDE SEQUENCE [LARGE SCALE GENOMIC DNA]</scope>
    <source>
        <strain evidence="2">Allo738</strain>
        <tissue evidence="2">Leaf</tissue>
    </source>
</reference>
<dbReference type="PROSITE" id="PS51450">
    <property type="entry name" value="LRR"/>
    <property type="match status" value="1"/>
</dbReference>
<proteinExistence type="predicted"/>
<evidence type="ECO:0000313" key="3">
    <source>
        <dbReference type="Proteomes" id="UP000694240"/>
    </source>
</evidence>
<dbReference type="EMBL" id="JAEFBK010000008">
    <property type="protein sequence ID" value="KAG7576216.1"/>
    <property type="molecule type" value="Genomic_DNA"/>
</dbReference>
<dbReference type="GO" id="GO:0005096">
    <property type="term" value="F:GTPase activator activity"/>
    <property type="evidence" value="ECO:0007669"/>
    <property type="project" value="InterPro"/>
</dbReference>
<sequence>MVETSLTNEDTIEENAIETCTHMNRQLYLSDNNIKVGVSMSKAVSSFNFLTVITLSYTNLENGGAIALVNALKNSAPSLQVIEMAGNNITYEAAPAIAVFLAAKRHLKKLNLSENNLKDEGCLEIVKSMDGLELEYVDMSFNDLRREGALGLARVVIKKESFKMLNIDGNMISIKGIEEIKEIFKKCSKLLGPLDKNDPLGEENEDHEESEGNMDGDDLRENLEDIEDEFVSVFIFY</sequence>
<keyword evidence="3" id="KW-1185">Reference proteome</keyword>
<evidence type="ECO:0000313" key="2">
    <source>
        <dbReference type="EMBL" id="KAG7576216.1"/>
    </source>
</evidence>
<dbReference type="SMART" id="SM00368">
    <property type="entry name" value="LRR_RI"/>
    <property type="match status" value="4"/>
</dbReference>
<dbReference type="Pfam" id="PF13516">
    <property type="entry name" value="LRR_6"/>
    <property type="match status" value="2"/>
</dbReference>
<dbReference type="InterPro" id="IPR045203">
    <property type="entry name" value="RanGAP1/2"/>
</dbReference>
<protein>
    <submittedName>
        <fullName evidence="2">Leucine-rich repeat</fullName>
    </submittedName>
</protein>
<dbReference type="PANTHER" id="PTHR46761:SF3">
    <property type="entry name" value="(RAPE) HYPOTHETICAL PROTEIN"/>
    <property type="match status" value="1"/>
</dbReference>